<dbReference type="Proteomes" id="UP001174909">
    <property type="component" value="Unassembled WGS sequence"/>
</dbReference>
<accession>A0AA35X8Z2</accession>
<comment type="caution">
    <text evidence="2">The sequence shown here is derived from an EMBL/GenBank/DDBJ whole genome shotgun (WGS) entry which is preliminary data.</text>
</comment>
<gene>
    <name evidence="2" type="ORF">GBAR_LOCUS27453</name>
</gene>
<evidence type="ECO:0000256" key="1">
    <source>
        <dbReference type="SAM" id="MobiDB-lite"/>
    </source>
</evidence>
<name>A0AA35X8Z2_GEOBA</name>
<evidence type="ECO:0000313" key="2">
    <source>
        <dbReference type="EMBL" id="CAI8049868.1"/>
    </source>
</evidence>
<keyword evidence="3" id="KW-1185">Reference proteome</keyword>
<feature type="compositionally biased region" description="Polar residues" evidence="1">
    <location>
        <begin position="38"/>
        <end position="51"/>
    </location>
</feature>
<organism evidence="2 3">
    <name type="scientific">Geodia barretti</name>
    <name type="common">Barrett's horny sponge</name>
    <dbReference type="NCBI Taxonomy" id="519541"/>
    <lineage>
        <taxon>Eukaryota</taxon>
        <taxon>Metazoa</taxon>
        <taxon>Porifera</taxon>
        <taxon>Demospongiae</taxon>
        <taxon>Heteroscleromorpha</taxon>
        <taxon>Tetractinellida</taxon>
        <taxon>Astrophorina</taxon>
        <taxon>Geodiidae</taxon>
        <taxon>Geodia</taxon>
    </lineage>
</organism>
<dbReference type="AlphaFoldDB" id="A0AA35X8Z2"/>
<dbReference type="EMBL" id="CASHTH010003821">
    <property type="protein sequence ID" value="CAI8049868.1"/>
    <property type="molecule type" value="Genomic_DNA"/>
</dbReference>
<sequence length="299" mass="33239">MGSCLSGDDSRGGDARGGGLSDNDNERGRQQDQRSDESTGLLSGSMRSASYSIRRGSDLESSDGTKPAPSAHAGSGNRAGANGHAASGGVGSNPRFQYLDQNYSLETPSCLVPQINEVFKSVCERYDIAVTNREKVDEALQLFKKVLEVDPSLPVAECFAAWKSQLTNPKFTVERYDRSGDVKRISVRAEEVPRLKRKAQKHIRDLLDACHLFLQQKDFLKREMRNSLEELDNLVRNLPALVKSVSLSSSERKNMPQIVKRVREQFVRFPDTLDLFWVQVSGLLQEINAAIHILEDDAE</sequence>
<reference evidence="2" key="1">
    <citation type="submission" date="2023-03" db="EMBL/GenBank/DDBJ databases">
        <authorList>
            <person name="Steffen K."/>
            <person name="Cardenas P."/>
        </authorList>
    </citation>
    <scope>NUCLEOTIDE SEQUENCE</scope>
</reference>
<feature type="region of interest" description="Disordered" evidence="1">
    <location>
        <begin position="1"/>
        <end position="88"/>
    </location>
</feature>
<protein>
    <submittedName>
        <fullName evidence="2">Uncharacterized protein</fullName>
    </submittedName>
</protein>
<proteinExistence type="predicted"/>
<evidence type="ECO:0000313" key="3">
    <source>
        <dbReference type="Proteomes" id="UP001174909"/>
    </source>
</evidence>
<feature type="compositionally biased region" description="Basic and acidic residues" evidence="1">
    <location>
        <begin position="24"/>
        <end position="37"/>
    </location>
</feature>